<reference evidence="1 2" key="1">
    <citation type="submission" date="2013-02" db="EMBL/GenBank/DDBJ databases">
        <title>The Genome Sequence of Acinetobacter guillouiae NIPH 991.</title>
        <authorList>
            <consortium name="The Broad Institute Genome Sequencing Platform"/>
            <consortium name="The Broad Institute Genome Sequencing Center for Infectious Disease"/>
            <person name="Cerqueira G."/>
            <person name="Feldgarden M."/>
            <person name="Courvalin P."/>
            <person name="Perichon B."/>
            <person name="Grillot-Courvalin C."/>
            <person name="Clermont D."/>
            <person name="Rocha E."/>
            <person name="Yoon E.-J."/>
            <person name="Nemec A."/>
            <person name="Walker B."/>
            <person name="Young S.K."/>
            <person name="Zeng Q."/>
            <person name="Gargeya S."/>
            <person name="Fitzgerald M."/>
            <person name="Haas B."/>
            <person name="Abouelleil A."/>
            <person name="Alvarado L."/>
            <person name="Arachchi H.M."/>
            <person name="Berlin A.M."/>
            <person name="Chapman S.B."/>
            <person name="Dewar J."/>
            <person name="Goldberg J."/>
            <person name="Griggs A."/>
            <person name="Gujja S."/>
            <person name="Hansen M."/>
            <person name="Howarth C."/>
            <person name="Imamovic A."/>
            <person name="Larimer J."/>
            <person name="McCowan C."/>
            <person name="Murphy C."/>
            <person name="Neiman D."/>
            <person name="Pearson M."/>
            <person name="Priest M."/>
            <person name="Roberts A."/>
            <person name="Saif S."/>
            <person name="Shea T."/>
            <person name="Sisk P."/>
            <person name="Sykes S."/>
            <person name="Wortman J."/>
            <person name="Nusbaum C."/>
            <person name="Birren B."/>
        </authorList>
    </citation>
    <scope>NUCLEOTIDE SEQUENCE [LARGE SCALE GENOMIC DNA]</scope>
    <source>
        <strain evidence="1 2">NIPH 991</strain>
    </source>
</reference>
<dbReference type="PATRIC" id="fig|1217656.3.peg.2125"/>
<dbReference type="eggNOG" id="ENOG503411C">
    <property type="taxonomic scope" value="Bacteria"/>
</dbReference>
<dbReference type="RefSeq" id="WP_004819954.1">
    <property type="nucleotide sequence ID" value="NZ_KB849456.1"/>
</dbReference>
<proteinExistence type="predicted"/>
<evidence type="ECO:0000313" key="2">
    <source>
        <dbReference type="Proteomes" id="UP000013148"/>
    </source>
</evidence>
<accession>N8YDT3</accession>
<organism evidence="1 2">
    <name type="scientific">Acinetobacter guillouiae NIPH 991</name>
    <dbReference type="NCBI Taxonomy" id="1217656"/>
    <lineage>
        <taxon>Bacteria</taxon>
        <taxon>Pseudomonadati</taxon>
        <taxon>Pseudomonadota</taxon>
        <taxon>Gammaproteobacteria</taxon>
        <taxon>Moraxellales</taxon>
        <taxon>Moraxellaceae</taxon>
        <taxon>Acinetobacter</taxon>
    </lineage>
</organism>
<dbReference type="Proteomes" id="UP000013148">
    <property type="component" value="Unassembled WGS sequence"/>
</dbReference>
<evidence type="ECO:0000313" key="1">
    <source>
        <dbReference type="EMBL" id="ENV17460.1"/>
    </source>
</evidence>
<dbReference type="AlphaFoldDB" id="N8YDT3"/>
<name>N8YDT3_ACIGI</name>
<keyword evidence="2" id="KW-1185">Reference proteome</keyword>
<gene>
    <name evidence="1" type="ORF">F964_02174</name>
</gene>
<dbReference type="EMBL" id="APPJ01000010">
    <property type="protein sequence ID" value="ENV17460.1"/>
    <property type="molecule type" value="Genomic_DNA"/>
</dbReference>
<protein>
    <submittedName>
        <fullName evidence="1">Uncharacterized protein</fullName>
    </submittedName>
</protein>
<dbReference type="HOGENOM" id="CLU_103235_0_0_6"/>
<sequence length="224" mass="25950">MTFIIALQLEDSIIVAADNQGAIVMQDGSLAHQNDKASKLFAWSNGVITGAGEYTVIYRAIEFFIKTSKSKIEDLPKCLKISRLIRELETQHTQIQTSKLLYSNCSKTGVQLYSIQPDGSGEYELKKCQQNEIILWLFNPDFSAITTELKDLFINLRPYHSFNNQGDWINYYINQLSQIYKIQAQVDLIMSQSFDVFFQNKDNYLFGHVPNIQDERLEFREIFY</sequence>
<comment type="caution">
    <text evidence="1">The sequence shown here is derived from an EMBL/GenBank/DDBJ whole genome shotgun (WGS) entry which is preliminary data.</text>
</comment>